<evidence type="ECO:0000313" key="9">
    <source>
        <dbReference type="Proteomes" id="UP000517753"/>
    </source>
</evidence>
<dbReference type="SUPFAM" id="SSF52980">
    <property type="entry name" value="Restriction endonuclease-like"/>
    <property type="match status" value="1"/>
</dbReference>
<feature type="domain" description="DNA2/NAM7 helicase-like C-terminal" evidence="6">
    <location>
        <begin position="1161"/>
        <end position="1326"/>
    </location>
</feature>
<reference evidence="8 9" key="2">
    <citation type="submission" date="2020-08" db="EMBL/GenBank/DDBJ databases">
        <title>The Agave Microbiome: Exploring the role of microbial communities in plant adaptations to desert environments.</title>
        <authorList>
            <person name="Partida-Martinez L.P."/>
        </authorList>
    </citation>
    <scope>NUCLEOTIDE SEQUENCE [LARGE SCALE GENOMIC DNA]</scope>
    <source>
        <strain evidence="8 9">AS2.3</strain>
    </source>
</reference>
<comment type="caution">
    <text evidence="8">The sequence shown here is derived from an EMBL/GenBank/DDBJ whole genome shotgun (WGS) entry which is preliminary data.</text>
</comment>
<dbReference type="Gene3D" id="3.40.960.10">
    <property type="entry name" value="VSR Endonuclease"/>
    <property type="match status" value="1"/>
</dbReference>
<keyword evidence="3" id="KW-0347">Helicase</keyword>
<organism evidence="8 9">
    <name type="scientific">Sphingomonas melonis</name>
    <dbReference type="NCBI Taxonomy" id="152682"/>
    <lineage>
        <taxon>Bacteria</taxon>
        <taxon>Pseudomonadati</taxon>
        <taxon>Pseudomonadota</taxon>
        <taxon>Alphaproteobacteria</taxon>
        <taxon>Sphingomonadales</taxon>
        <taxon>Sphingomonadaceae</taxon>
        <taxon>Sphingomonas</taxon>
    </lineage>
</organism>
<dbReference type="GO" id="GO:0016787">
    <property type="term" value="F:hydrolase activity"/>
    <property type="evidence" value="ECO:0007669"/>
    <property type="project" value="UniProtKB-KW"/>
</dbReference>
<dbReference type="InterPro" id="IPR027417">
    <property type="entry name" value="P-loop_NTPase"/>
</dbReference>
<dbReference type="PANTHER" id="PTHR43788:SF8">
    <property type="entry name" value="DNA-BINDING PROTEIN SMUBP-2"/>
    <property type="match status" value="1"/>
</dbReference>
<dbReference type="Gene3D" id="3.40.50.300">
    <property type="entry name" value="P-loop containing nucleotide triphosphate hydrolases"/>
    <property type="match status" value="3"/>
</dbReference>
<keyword evidence="8" id="KW-0255">Endonuclease</keyword>
<dbReference type="SUPFAM" id="SSF52540">
    <property type="entry name" value="P-loop containing nucleoside triphosphate hydrolases"/>
    <property type="match status" value="2"/>
</dbReference>
<dbReference type="RefSeq" id="WP_179509582.1">
    <property type="nucleotide sequence ID" value="NZ_JACCBY010000004.1"/>
</dbReference>
<evidence type="ECO:0000259" key="6">
    <source>
        <dbReference type="Pfam" id="PF13087"/>
    </source>
</evidence>
<evidence type="ECO:0000259" key="7">
    <source>
        <dbReference type="Pfam" id="PF18741"/>
    </source>
</evidence>
<evidence type="ECO:0000256" key="2">
    <source>
        <dbReference type="ARBA" id="ARBA00022801"/>
    </source>
</evidence>
<keyword evidence="2" id="KW-0378">Hydrolase</keyword>
<dbReference type="InterPro" id="IPR050534">
    <property type="entry name" value="Coronavir_polyprotein_1ab"/>
</dbReference>
<evidence type="ECO:0000256" key="3">
    <source>
        <dbReference type="ARBA" id="ARBA00022806"/>
    </source>
</evidence>
<reference evidence="8 9" key="1">
    <citation type="submission" date="2020-07" db="EMBL/GenBank/DDBJ databases">
        <authorList>
            <person name="Partida-Martinez L."/>
            <person name="Huntemann M."/>
            <person name="Clum A."/>
            <person name="Wang J."/>
            <person name="Palaniappan K."/>
            <person name="Ritter S."/>
            <person name="Chen I.-M."/>
            <person name="Stamatis D."/>
            <person name="Reddy T."/>
            <person name="O'Malley R."/>
            <person name="Daum C."/>
            <person name="Shapiro N."/>
            <person name="Ivanova N."/>
            <person name="Kyrpides N."/>
            <person name="Woyke T."/>
        </authorList>
    </citation>
    <scope>NUCLEOTIDE SEQUENCE [LARGE SCALE GENOMIC DNA]</scope>
    <source>
        <strain evidence="8 9">AS2.3</strain>
    </source>
</reference>
<dbReference type="InterPro" id="IPR047187">
    <property type="entry name" value="SF1_C_Upf1"/>
</dbReference>
<keyword evidence="1" id="KW-0547">Nucleotide-binding</keyword>
<dbReference type="GO" id="GO:0004519">
    <property type="term" value="F:endonuclease activity"/>
    <property type="evidence" value="ECO:0007669"/>
    <property type="project" value="UniProtKB-KW"/>
</dbReference>
<dbReference type="CDD" id="cd18808">
    <property type="entry name" value="SF1_C_Upf1"/>
    <property type="match status" value="1"/>
</dbReference>
<dbReference type="GO" id="GO:0043139">
    <property type="term" value="F:5'-3' DNA helicase activity"/>
    <property type="evidence" value="ECO:0007669"/>
    <property type="project" value="TreeGrafter"/>
</dbReference>
<dbReference type="EMBL" id="JACCBY010000004">
    <property type="protein sequence ID" value="NYD91155.1"/>
    <property type="molecule type" value="Genomic_DNA"/>
</dbReference>
<feature type="domain" description="Restriction endonuclease type II-like" evidence="7">
    <location>
        <begin position="1370"/>
        <end position="1462"/>
    </location>
</feature>
<keyword evidence="4" id="KW-0067">ATP-binding</keyword>
<protein>
    <submittedName>
        <fullName evidence="8">Very-short-patch-repair endonuclease</fullName>
    </submittedName>
</protein>
<dbReference type="InterPro" id="IPR011335">
    <property type="entry name" value="Restrct_endonuc-II-like"/>
</dbReference>
<dbReference type="Pfam" id="PF13087">
    <property type="entry name" value="AAA_12"/>
    <property type="match status" value="1"/>
</dbReference>
<dbReference type="Pfam" id="PF18741">
    <property type="entry name" value="MTES_1575"/>
    <property type="match status" value="1"/>
</dbReference>
<dbReference type="InterPro" id="IPR041679">
    <property type="entry name" value="DNA2/NAM7-like_C"/>
</dbReference>
<proteinExistence type="predicted"/>
<name>A0A7Y9FPN0_9SPHN</name>
<accession>A0A7Y9FPN0</accession>
<evidence type="ECO:0000256" key="5">
    <source>
        <dbReference type="SAM" id="MobiDB-lite"/>
    </source>
</evidence>
<dbReference type="Pfam" id="PF13604">
    <property type="entry name" value="AAA_30"/>
    <property type="match status" value="1"/>
</dbReference>
<gene>
    <name evidence="8" type="ORF">HD841_002962</name>
</gene>
<evidence type="ECO:0000313" key="8">
    <source>
        <dbReference type="EMBL" id="NYD91155.1"/>
    </source>
</evidence>
<dbReference type="PANTHER" id="PTHR43788">
    <property type="entry name" value="DNA2/NAM7 HELICASE FAMILY MEMBER"/>
    <property type="match status" value="1"/>
</dbReference>
<keyword evidence="9" id="KW-1185">Reference proteome</keyword>
<evidence type="ECO:0000256" key="1">
    <source>
        <dbReference type="ARBA" id="ARBA00022741"/>
    </source>
</evidence>
<feature type="region of interest" description="Disordered" evidence="5">
    <location>
        <begin position="1469"/>
        <end position="1492"/>
    </location>
</feature>
<keyword evidence="8" id="KW-0540">Nuclease</keyword>
<dbReference type="Proteomes" id="UP000517753">
    <property type="component" value="Unassembled WGS sequence"/>
</dbReference>
<sequence>MIERDRLTALIEYVEATERDRLRTVSDMADYRAFRRSGEDIILLPGVLVNVRDGDDHRWLSVDRLVRRPPPVPSDPELRRWIDLRDDVAQVPSLRRELPRDMLDEASRDRIETPSLALIDHPEAARLNAALEGYKREIWSAWALEERPRRQAIDLYNSLFALRQTLDGGAEQPVELVCGIGVARWTRPLGRLHHPLLTVPVELTLDDVTHRIDIRPRSEAPPGIETAPLDALDAPSVDEWQAGTQRYLDAMEGEGLSPFDPESFAPPLRRAVALLDPDGHYLPDLGERHPPTGETLQVDGGWVLIERTRQATQLMDDLRRFKAALVAIDDPEALPPAVRVLLQPPADSATTESYPSYRGVSTVPGITSSDGSGHDLFFPMPFNREQVEVIQRLATRPGVVVQGPPGTGKTHTIANIISHYLALGKRVLVTSQKAPALKVLRDKLPAAVRPLAVSLLDSDRDGLKQFQESVDIIADRLHRTRPTETAQQIAVLDARIEAIHRQLAAIDRQVEDIGRQAMTGAMIDGAAIEPADAARRVMTAGALADWLPDAIDVIASHEPEFDDAAIIRLRAARKEAGERIALLDQPPPPGDLPDAATIGAIHHDLVEARALGERTSGDQALGRQIGAEAVATLRVQAEALLSTRRQVMAGGFGWSITVRDRWLADADDPALAALDGLAEEAAQVAAEARHFLIRPVILPHDTITDTGFRETIGRLAAGEDLGLFQSLFARQLKTQIAAVRLSGRAPSDASEWTEVHRYLALSDRAIRLAAAWNHAGPLAGVDPVSGQEPAAAEAMRRQLAQIAALRTLAQDERRLAEGVRTVLPGWRRSLTGDDAATEALITLCDQHLLVFRLSAAEEERDRLVTLARTIGGAIGDEIRAILQDMVGQPGIDATLLERRWQAALGEVAVLRALIPSFATIRDLTALIAENGAPGWAERLRSQAVTGTEDALTPGDWRERWTLRRLTTWLRRVDRHDQLRALGQQRGEQEALLRRAYEEAIELRTWCRLAEKASDQVRTALASYAQAMRKLGRGTGIRAGRYRADARAAADRAKNALPCWIMPHYRVSESLPAELGLFDLVVIDEASQSTVAALPALLRARQVLIVGDDRQVSPDAGFREEARMNQLADRHLGGQVADYRSALREEKSLYDLGTVVFAGGAILLKEHFRCVGPIIEYSKAQFYSHQLVPLRLPSASERLDPPLVDILVEDGYRRGKVNPPEVDCIVDAIGRIADDPAMHKRSIGVTTLLGQEQAVAIMTAIEQVLGSEIQLRHNIRVGEPAAFQGDERDIMFISLVADGKSSGLSGLGYEQRFNVAASRARDRMVLVRSVELEDLRPADKLRRSLIEHFHAPFAGDTTMVADRRARCESPFETEMYDLLVERGYRVDTQVPVGTKRIDLVVEGENDRRLAIECDGDRYHGPDQWPNDMARQRMLERAGWTVWRCFASRFVREREGVMGELIALLQSRGIEPQREDGAPPSRFTEHRRWRSTPEQSEPVPYAWLVAEDTF</sequence>
<dbReference type="GO" id="GO:0005524">
    <property type="term" value="F:ATP binding"/>
    <property type="evidence" value="ECO:0007669"/>
    <property type="project" value="UniProtKB-KW"/>
</dbReference>
<dbReference type="InterPro" id="IPR049468">
    <property type="entry name" value="Restrct_endonuc-II-like_dom"/>
</dbReference>
<evidence type="ECO:0000256" key="4">
    <source>
        <dbReference type="ARBA" id="ARBA00022840"/>
    </source>
</evidence>